<proteinExistence type="predicted"/>
<protein>
    <submittedName>
        <fullName evidence="2">Uncharacterized protein</fullName>
    </submittedName>
</protein>
<gene>
    <name evidence="2" type="ORF">SPARVUS_LOCUS12505725</name>
</gene>
<dbReference type="Proteomes" id="UP001162483">
    <property type="component" value="Unassembled WGS sequence"/>
</dbReference>
<accession>A0ABN9FP65</accession>
<name>A0ABN9FP65_9NEOB</name>
<sequence>MDENDNWQYDQIELGEETMEEDQAWPGRSSM</sequence>
<evidence type="ECO:0000313" key="3">
    <source>
        <dbReference type="Proteomes" id="UP001162483"/>
    </source>
</evidence>
<evidence type="ECO:0000256" key="1">
    <source>
        <dbReference type="SAM" id="MobiDB-lite"/>
    </source>
</evidence>
<dbReference type="EMBL" id="CATNWA010017212">
    <property type="protein sequence ID" value="CAI9598856.1"/>
    <property type="molecule type" value="Genomic_DNA"/>
</dbReference>
<comment type="caution">
    <text evidence="2">The sequence shown here is derived from an EMBL/GenBank/DDBJ whole genome shotgun (WGS) entry which is preliminary data.</text>
</comment>
<reference evidence="2" key="1">
    <citation type="submission" date="2023-05" db="EMBL/GenBank/DDBJ databases">
        <authorList>
            <person name="Stuckert A."/>
        </authorList>
    </citation>
    <scope>NUCLEOTIDE SEQUENCE</scope>
</reference>
<keyword evidence="3" id="KW-1185">Reference proteome</keyword>
<evidence type="ECO:0000313" key="2">
    <source>
        <dbReference type="EMBL" id="CAI9598856.1"/>
    </source>
</evidence>
<organism evidence="2 3">
    <name type="scientific">Staurois parvus</name>
    <dbReference type="NCBI Taxonomy" id="386267"/>
    <lineage>
        <taxon>Eukaryota</taxon>
        <taxon>Metazoa</taxon>
        <taxon>Chordata</taxon>
        <taxon>Craniata</taxon>
        <taxon>Vertebrata</taxon>
        <taxon>Euteleostomi</taxon>
        <taxon>Amphibia</taxon>
        <taxon>Batrachia</taxon>
        <taxon>Anura</taxon>
        <taxon>Neobatrachia</taxon>
        <taxon>Ranoidea</taxon>
        <taxon>Ranidae</taxon>
        <taxon>Staurois</taxon>
    </lineage>
</organism>
<feature type="region of interest" description="Disordered" evidence="1">
    <location>
        <begin position="1"/>
        <end position="31"/>
    </location>
</feature>
<feature type="compositionally biased region" description="Acidic residues" evidence="1">
    <location>
        <begin position="13"/>
        <end position="23"/>
    </location>
</feature>